<comment type="caution">
    <text evidence="3">The sequence shown here is derived from an EMBL/GenBank/DDBJ whole genome shotgun (WGS) entry which is preliminary data.</text>
</comment>
<dbReference type="AlphaFoldDB" id="A0A644YGJ8"/>
<feature type="transmembrane region" description="Helical" evidence="2">
    <location>
        <begin position="49"/>
        <end position="67"/>
    </location>
</feature>
<keyword evidence="2" id="KW-0472">Membrane</keyword>
<accession>A0A644YGJ8</accession>
<protein>
    <recommendedName>
        <fullName evidence="4">Zinc-ribbon domain-containing protein</fullName>
    </recommendedName>
</protein>
<evidence type="ECO:0008006" key="4">
    <source>
        <dbReference type="Google" id="ProtNLM"/>
    </source>
</evidence>
<evidence type="ECO:0000256" key="1">
    <source>
        <dbReference type="SAM" id="MobiDB-lite"/>
    </source>
</evidence>
<sequence>MYCKNCGNPFEGRFCPNCGTPADQPQAPSTPAPPAEQAENYAKPVTKRWWFWALIVLTAIVLVLSLTNKDDKKKAVVEEQVSPVESTVTEEQAEESEEPASLLGIGSAVLEAAAGETEEPVGDVTIEEQVVLDEQGVRITVLSLDLDSWFGPTINLLIENNADKNLTVQARNCSVNGAMMDPYFSCDVAAGKKANGELSFSSTDFSDAGIQTLKSIELVFYVYETDTYDEVFSSSMVTIASTAPASFEQTFDVSGTEVLNTKGIRFVILGLDDSDPVWGSSIHVYAENNSTRNITVQLTDVSVNGYMIDPYFYSALLIGKVAYDRVTFFQTDLDDNHITSIESLEFRIHVYDSETWDTILDSDVISLTFE</sequence>
<name>A0A644YGJ8_9ZZZZ</name>
<feature type="region of interest" description="Disordered" evidence="1">
    <location>
        <begin position="78"/>
        <end position="100"/>
    </location>
</feature>
<gene>
    <name evidence="3" type="ORF">SDC9_74245</name>
</gene>
<reference evidence="3" key="1">
    <citation type="submission" date="2019-08" db="EMBL/GenBank/DDBJ databases">
        <authorList>
            <person name="Kucharzyk K."/>
            <person name="Murdoch R.W."/>
            <person name="Higgins S."/>
            <person name="Loffler F."/>
        </authorList>
    </citation>
    <scope>NUCLEOTIDE SEQUENCE</scope>
</reference>
<evidence type="ECO:0000313" key="3">
    <source>
        <dbReference type="EMBL" id="MPM27732.1"/>
    </source>
</evidence>
<organism evidence="3">
    <name type="scientific">bioreactor metagenome</name>
    <dbReference type="NCBI Taxonomy" id="1076179"/>
    <lineage>
        <taxon>unclassified sequences</taxon>
        <taxon>metagenomes</taxon>
        <taxon>ecological metagenomes</taxon>
    </lineage>
</organism>
<dbReference type="CDD" id="cd00350">
    <property type="entry name" value="rubredoxin_like"/>
    <property type="match status" value="1"/>
</dbReference>
<keyword evidence="2" id="KW-0812">Transmembrane</keyword>
<proteinExistence type="predicted"/>
<dbReference type="EMBL" id="VSSQ01005072">
    <property type="protein sequence ID" value="MPM27732.1"/>
    <property type="molecule type" value="Genomic_DNA"/>
</dbReference>
<keyword evidence="2" id="KW-1133">Transmembrane helix</keyword>
<evidence type="ECO:0000256" key="2">
    <source>
        <dbReference type="SAM" id="Phobius"/>
    </source>
</evidence>